<proteinExistence type="predicted"/>
<accession>A0A7C4H6B5</accession>
<name>A0A7C4H6B5_STAMA</name>
<evidence type="ECO:0008006" key="2">
    <source>
        <dbReference type="Google" id="ProtNLM"/>
    </source>
</evidence>
<dbReference type="AlphaFoldDB" id="A0A7C4H6B5"/>
<reference evidence="1" key="1">
    <citation type="journal article" date="2020" name="mSystems">
        <title>Genome- and Community-Level Interaction Insights into Carbon Utilization and Element Cycling Functions of Hydrothermarchaeota in Hydrothermal Sediment.</title>
        <authorList>
            <person name="Zhou Z."/>
            <person name="Liu Y."/>
            <person name="Xu W."/>
            <person name="Pan J."/>
            <person name="Luo Z.H."/>
            <person name="Li M."/>
        </authorList>
    </citation>
    <scope>NUCLEOTIDE SEQUENCE [LARGE SCALE GENOMIC DNA]</scope>
    <source>
        <strain evidence="1">SpSt-642</strain>
    </source>
</reference>
<organism evidence="1">
    <name type="scientific">Staphylothermus marinus</name>
    <dbReference type="NCBI Taxonomy" id="2280"/>
    <lineage>
        <taxon>Archaea</taxon>
        <taxon>Thermoproteota</taxon>
        <taxon>Thermoprotei</taxon>
        <taxon>Desulfurococcales</taxon>
        <taxon>Desulfurococcaceae</taxon>
        <taxon>Staphylothermus</taxon>
    </lineage>
</organism>
<sequence length="93" mass="10799">MNTLLVSINNNGEIVGYEEADYITVFEMESRKMIRRFQPNQMNVLEDIIEASDSCILVTTSISSEKLLEIEEYGVKVIFVDKKDLRDFLNEIF</sequence>
<evidence type="ECO:0000313" key="1">
    <source>
        <dbReference type="EMBL" id="HGM58959.1"/>
    </source>
</evidence>
<comment type="caution">
    <text evidence="1">The sequence shown here is derived from an EMBL/GenBank/DDBJ whole genome shotgun (WGS) entry which is preliminary data.</text>
</comment>
<dbReference type="EMBL" id="DTBJ01000041">
    <property type="protein sequence ID" value="HGM58959.1"/>
    <property type="molecule type" value="Genomic_DNA"/>
</dbReference>
<protein>
    <recommendedName>
        <fullName evidence="2">Dinitrogenase iron-molybdenum cofactor biosynthesis domain-containing protein</fullName>
    </recommendedName>
</protein>
<gene>
    <name evidence="1" type="ORF">ENU14_05190</name>
</gene>